<keyword evidence="3" id="KW-1185">Reference proteome</keyword>
<sequence>MASDEALRGSYSDYHYSVDDDDDAGMYAYYSDEDAGGDEEGEEEPRPPARRKRAGDRRAPRGPLRSVRRRTALPPGCGGAGPWGGKQRRKLLAWRLRGKDQRRQARERARWSGVKAPPGLLDPIFLDLEIDLGDD</sequence>
<protein>
    <submittedName>
        <fullName evidence="2">Uncharacterized protein</fullName>
    </submittedName>
</protein>
<reference evidence="2" key="3">
    <citation type="submission" date="2022-06" db="UniProtKB">
        <authorList>
            <consortium name="EnsemblPlants"/>
        </authorList>
    </citation>
    <scope>IDENTIFICATION</scope>
</reference>
<name>A0A8R7V485_TRIUA</name>
<dbReference type="EnsemblPlants" id="TuG1812G0700001774.01.T01">
    <property type="protein sequence ID" value="TuG1812G0700001774.01.T01.cds291196"/>
    <property type="gene ID" value="TuG1812G0700001774.01"/>
</dbReference>
<dbReference type="AlphaFoldDB" id="A0A8R7V485"/>
<evidence type="ECO:0000256" key="1">
    <source>
        <dbReference type="SAM" id="MobiDB-lite"/>
    </source>
</evidence>
<dbReference type="Proteomes" id="UP000015106">
    <property type="component" value="Chromosome 7"/>
</dbReference>
<feature type="region of interest" description="Disordered" evidence="1">
    <location>
        <begin position="1"/>
        <end position="88"/>
    </location>
</feature>
<reference evidence="3" key="1">
    <citation type="journal article" date="2013" name="Nature">
        <title>Draft genome of the wheat A-genome progenitor Triticum urartu.</title>
        <authorList>
            <person name="Ling H.Q."/>
            <person name="Zhao S."/>
            <person name="Liu D."/>
            <person name="Wang J."/>
            <person name="Sun H."/>
            <person name="Zhang C."/>
            <person name="Fan H."/>
            <person name="Li D."/>
            <person name="Dong L."/>
            <person name="Tao Y."/>
            <person name="Gao C."/>
            <person name="Wu H."/>
            <person name="Li Y."/>
            <person name="Cui Y."/>
            <person name="Guo X."/>
            <person name="Zheng S."/>
            <person name="Wang B."/>
            <person name="Yu K."/>
            <person name="Liang Q."/>
            <person name="Yang W."/>
            <person name="Lou X."/>
            <person name="Chen J."/>
            <person name="Feng M."/>
            <person name="Jian J."/>
            <person name="Zhang X."/>
            <person name="Luo G."/>
            <person name="Jiang Y."/>
            <person name="Liu J."/>
            <person name="Wang Z."/>
            <person name="Sha Y."/>
            <person name="Zhang B."/>
            <person name="Wu H."/>
            <person name="Tang D."/>
            <person name="Shen Q."/>
            <person name="Xue P."/>
            <person name="Zou S."/>
            <person name="Wang X."/>
            <person name="Liu X."/>
            <person name="Wang F."/>
            <person name="Yang Y."/>
            <person name="An X."/>
            <person name="Dong Z."/>
            <person name="Zhang K."/>
            <person name="Zhang X."/>
            <person name="Luo M.C."/>
            <person name="Dvorak J."/>
            <person name="Tong Y."/>
            <person name="Wang J."/>
            <person name="Yang H."/>
            <person name="Li Z."/>
            <person name="Wang D."/>
            <person name="Zhang A."/>
            <person name="Wang J."/>
        </authorList>
    </citation>
    <scope>NUCLEOTIDE SEQUENCE</scope>
    <source>
        <strain evidence="3">cv. G1812</strain>
    </source>
</reference>
<accession>A0A8R7V485</accession>
<reference evidence="2" key="2">
    <citation type="submission" date="2018-03" db="EMBL/GenBank/DDBJ databases">
        <title>The Triticum urartu genome reveals the dynamic nature of wheat genome evolution.</title>
        <authorList>
            <person name="Ling H."/>
            <person name="Ma B."/>
            <person name="Shi X."/>
            <person name="Liu H."/>
            <person name="Dong L."/>
            <person name="Sun H."/>
            <person name="Cao Y."/>
            <person name="Gao Q."/>
            <person name="Zheng S."/>
            <person name="Li Y."/>
            <person name="Yu Y."/>
            <person name="Du H."/>
            <person name="Qi M."/>
            <person name="Li Y."/>
            <person name="Yu H."/>
            <person name="Cui Y."/>
            <person name="Wang N."/>
            <person name="Chen C."/>
            <person name="Wu H."/>
            <person name="Zhao Y."/>
            <person name="Zhang J."/>
            <person name="Li Y."/>
            <person name="Zhou W."/>
            <person name="Zhang B."/>
            <person name="Hu W."/>
            <person name="Eijk M."/>
            <person name="Tang J."/>
            <person name="Witsenboer H."/>
            <person name="Zhao S."/>
            <person name="Li Z."/>
            <person name="Zhang A."/>
            <person name="Wang D."/>
            <person name="Liang C."/>
        </authorList>
    </citation>
    <scope>NUCLEOTIDE SEQUENCE [LARGE SCALE GENOMIC DNA]</scope>
    <source>
        <strain evidence="2">cv. G1812</strain>
    </source>
</reference>
<proteinExistence type="predicted"/>
<dbReference type="Gramene" id="TuG1812G0700001774.01.T01">
    <property type="protein sequence ID" value="TuG1812G0700001774.01.T01.cds291196"/>
    <property type="gene ID" value="TuG1812G0700001774.01"/>
</dbReference>
<evidence type="ECO:0000313" key="3">
    <source>
        <dbReference type="Proteomes" id="UP000015106"/>
    </source>
</evidence>
<feature type="compositionally biased region" description="Acidic residues" evidence="1">
    <location>
        <begin position="31"/>
        <end position="43"/>
    </location>
</feature>
<organism evidence="2 3">
    <name type="scientific">Triticum urartu</name>
    <name type="common">Red wild einkorn</name>
    <name type="synonym">Crithodium urartu</name>
    <dbReference type="NCBI Taxonomy" id="4572"/>
    <lineage>
        <taxon>Eukaryota</taxon>
        <taxon>Viridiplantae</taxon>
        <taxon>Streptophyta</taxon>
        <taxon>Embryophyta</taxon>
        <taxon>Tracheophyta</taxon>
        <taxon>Spermatophyta</taxon>
        <taxon>Magnoliopsida</taxon>
        <taxon>Liliopsida</taxon>
        <taxon>Poales</taxon>
        <taxon>Poaceae</taxon>
        <taxon>BOP clade</taxon>
        <taxon>Pooideae</taxon>
        <taxon>Triticodae</taxon>
        <taxon>Triticeae</taxon>
        <taxon>Triticinae</taxon>
        <taxon>Triticum</taxon>
    </lineage>
</organism>
<evidence type="ECO:0000313" key="2">
    <source>
        <dbReference type="EnsemblPlants" id="TuG1812G0700001774.01.T01.cds291196"/>
    </source>
</evidence>